<keyword evidence="5" id="KW-0808">Transferase</keyword>
<dbReference type="InterPro" id="IPR019734">
    <property type="entry name" value="TPR_rpt"/>
</dbReference>
<protein>
    <recommendedName>
        <fullName evidence="3">protein O-GlcNAc transferase</fullName>
        <ecNumber evidence="3">2.4.1.255</ecNumber>
    </recommendedName>
</protein>
<feature type="repeat" description="TPR" evidence="8">
    <location>
        <begin position="147"/>
        <end position="180"/>
    </location>
</feature>
<keyword evidence="11" id="KW-1185">Reference proteome</keyword>
<comment type="similarity">
    <text evidence="2">Belongs to the glycosyltransferase 41 family. O-GlcNAc transferase subfamily.</text>
</comment>
<dbReference type="InterPro" id="IPR029489">
    <property type="entry name" value="OGT/SEC/SPY_C"/>
</dbReference>
<dbReference type="EMBL" id="JALJOV010001340">
    <property type="protein sequence ID" value="KAK9849497.1"/>
    <property type="molecule type" value="Genomic_DNA"/>
</dbReference>
<evidence type="ECO:0000256" key="6">
    <source>
        <dbReference type="ARBA" id="ARBA00022737"/>
    </source>
</evidence>
<feature type="repeat" description="TPR" evidence="8">
    <location>
        <begin position="319"/>
        <end position="352"/>
    </location>
</feature>
<dbReference type="PANTHER" id="PTHR44998:SF1">
    <property type="entry name" value="UDP-N-ACETYLGLUCOSAMINE--PEPTIDE N-ACETYLGLUCOSAMINYLTRANSFERASE 110 KDA SUBUNIT"/>
    <property type="match status" value="1"/>
</dbReference>
<evidence type="ECO:0000256" key="3">
    <source>
        <dbReference type="ARBA" id="ARBA00011970"/>
    </source>
</evidence>
<dbReference type="SMART" id="SM00028">
    <property type="entry name" value="TPR"/>
    <property type="match status" value="11"/>
</dbReference>
<dbReference type="PROSITE" id="PS50005">
    <property type="entry name" value="TPR"/>
    <property type="match status" value="7"/>
</dbReference>
<dbReference type="GO" id="GO:0006493">
    <property type="term" value="P:protein O-linked glycosylation"/>
    <property type="evidence" value="ECO:0007669"/>
    <property type="project" value="TreeGrafter"/>
</dbReference>
<evidence type="ECO:0000313" key="11">
    <source>
        <dbReference type="Proteomes" id="UP001485043"/>
    </source>
</evidence>
<dbReference type="AlphaFoldDB" id="A0AAW1SNU4"/>
<evidence type="ECO:0000313" key="10">
    <source>
        <dbReference type="EMBL" id="KAK9849497.1"/>
    </source>
</evidence>
<evidence type="ECO:0000256" key="5">
    <source>
        <dbReference type="ARBA" id="ARBA00022679"/>
    </source>
</evidence>
<dbReference type="Pfam" id="PF13374">
    <property type="entry name" value="TPR_10"/>
    <property type="match status" value="1"/>
</dbReference>
<comment type="caution">
    <text evidence="10">The sequence shown here is derived from an EMBL/GenBank/DDBJ whole genome shotgun (WGS) entry which is preliminary data.</text>
</comment>
<dbReference type="Pfam" id="PF13844">
    <property type="entry name" value="Glyco_transf_41"/>
    <property type="match status" value="2"/>
</dbReference>
<feature type="domain" description="O-GlcNAc transferase C-terminal" evidence="9">
    <location>
        <begin position="493"/>
        <end position="728"/>
    </location>
</feature>
<name>A0AAW1SNU4_9CHLO</name>
<feature type="repeat" description="TPR" evidence="8">
    <location>
        <begin position="181"/>
        <end position="214"/>
    </location>
</feature>
<evidence type="ECO:0000256" key="2">
    <source>
        <dbReference type="ARBA" id="ARBA00005386"/>
    </source>
</evidence>
<keyword evidence="7 8" id="KW-0802">TPR repeat</keyword>
<dbReference type="Gene3D" id="1.25.40.10">
    <property type="entry name" value="Tetratricopeptide repeat domain"/>
    <property type="match status" value="5"/>
</dbReference>
<evidence type="ECO:0000256" key="7">
    <source>
        <dbReference type="ARBA" id="ARBA00022803"/>
    </source>
</evidence>
<keyword evidence="6" id="KW-0677">Repeat</keyword>
<evidence type="ECO:0000256" key="1">
    <source>
        <dbReference type="ARBA" id="ARBA00004922"/>
    </source>
</evidence>
<dbReference type="FunFam" id="3.40.50.2000:FF:000070">
    <property type="entry name" value="probable UDP-N-acetylglucosamine--peptide N-acetylglucosaminyltransferase SEC"/>
    <property type="match status" value="1"/>
</dbReference>
<evidence type="ECO:0000259" key="9">
    <source>
        <dbReference type="Pfam" id="PF13844"/>
    </source>
</evidence>
<evidence type="ECO:0000256" key="4">
    <source>
        <dbReference type="ARBA" id="ARBA00022676"/>
    </source>
</evidence>
<keyword evidence="4" id="KW-0328">Glycosyltransferase</keyword>
<feature type="domain" description="O-GlcNAc transferase C-terminal" evidence="9">
    <location>
        <begin position="736"/>
        <end position="921"/>
    </location>
</feature>
<dbReference type="PANTHER" id="PTHR44998">
    <property type="match status" value="1"/>
</dbReference>
<feature type="repeat" description="TPR" evidence="8">
    <location>
        <begin position="251"/>
        <end position="284"/>
    </location>
</feature>
<comment type="pathway">
    <text evidence="1">Protein modification; protein glycosylation.</text>
</comment>
<dbReference type="Pfam" id="PF13414">
    <property type="entry name" value="TPR_11"/>
    <property type="match status" value="3"/>
</dbReference>
<dbReference type="Proteomes" id="UP001485043">
    <property type="component" value="Unassembled WGS sequence"/>
</dbReference>
<feature type="repeat" description="TPR" evidence="8">
    <location>
        <begin position="285"/>
        <end position="318"/>
    </location>
</feature>
<reference evidence="10 11" key="1">
    <citation type="journal article" date="2024" name="Nat. Commun.">
        <title>Phylogenomics reveals the evolutionary origins of lichenization in chlorophyte algae.</title>
        <authorList>
            <person name="Puginier C."/>
            <person name="Libourel C."/>
            <person name="Otte J."/>
            <person name="Skaloud P."/>
            <person name="Haon M."/>
            <person name="Grisel S."/>
            <person name="Petersen M."/>
            <person name="Berrin J.G."/>
            <person name="Delaux P.M."/>
            <person name="Dal Grande F."/>
            <person name="Keller J."/>
        </authorList>
    </citation>
    <scope>NUCLEOTIDE SEQUENCE [LARGE SCALE GENOMIC DNA]</scope>
    <source>
        <strain evidence="10 11">SAG 2523</strain>
    </source>
</reference>
<organism evidence="10 11">
    <name type="scientific">Apatococcus fuscideae</name>
    <dbReference type="NCBI Taxonomy" id="2026836"/>
    <lineage>
        <taxon>Eukaryota</taxon>
        <taxon>Viridiplantae</taxon>
        <taxon>Chlorophyta</taxon>
        <taxon>core chlorophytes</taxon>
        <taxon>Trebouxiophyceae</taxon>
        <taxon>Chlorellales</taxon>
        <taxon>Chlorellaceae</taxon>
        <taxon>Apatococcus</taxon>
    </lineage>
</organism>
<sequence>MPNGFSADPVPSNNQFSTVYSCQSFGASGYSVPNGQAANSLGGSAGLQLHVPAAMPRYAQPHSSMGLSRSLHSQHASDLDSLLGDAHEAYRRGDYSHALQLCQSVTQVDMARTDVLLLVGAVYYQLANYEQCIAFNDRCILLDPHMAEAHANLANALQQLGNFDMAIIYYQSALRLKPQFTDAYNNMASALVQKGLVPQAVECYTAALHINPNLVDVHNNLGDLWRAQGAVGRVAAQNCYSEALRLDSGYAPAWRGLGDLFREVGDHAQAVACYQEAVGLRPSYADAYTGMGVSLKELKKKEEAEGCFQAVVRLRPGCALSLGNLAGVYYEQGKLDMAIQTYQDAITREPNFPEAYNNLGNALREANRPDEAIACYTMCIQLQFARPHNAALARALQANPQGAAMQQAQRLSVAYNNLGGLLKMQGRAAEAIACYEHVASLQSESHDAHANLASAYKDAARQDVAISSYKRALQLRPDFPEAFANLVHSLQCVCEWRDRPQLFQRLEGEVRRDLAAGRLPPVQPFHAMAYPFSAELALAISAKYAEYCAMTAARMGVPPLQHPPNVQLRPGERLKVAYVSSDFGNHPLSHLMGSVFGLHDRSRVEVHCYALSQSDGSEWRQRIEAETEHFMDVSSWSVPDIAGKLSADGIQVCINLNGYTKGARNEIFALHPAPVQASYMGFPATTGANFLPYLITDKVVAPESCKHCYSEQLAYMPNCYFVNDYKAAHMDVLDEANLPPRSEVGLPEDKIVYACSNQLYKYDPETFQTWCNILRRVPNSVLWLLRFPPYGEPNIRQEAHNQGIDPDRIIFTDVANKPVHIRRSGLADVFLDTPLCNAHTTGCDVLWGGCPMVTLPLERMASRVAASLCYATGLGPEMVVSSQQDYEELGVELGSNHQKRNSLRHQLKASRLSSPLFDTENVLLKLAGLQQDYPPYMLMKRATSRIRPLQKGVLIMRGSVAGLGSCPDTADARPHSSYLGLCCFKFPPTNQSDSQLVRKLLTDNSTSSAAASAAGQAASAAAAASNAAAAAAAAAGSSGAAAAAAAASSAASAATSAASAASAAGATGAAVVPPPPPCRWW</sequence>
<feature type="repeat" description="TPR" evidence="8">
    <location>
        <begin position="446"/>
        <end position="479"/>
    </location>
</feature>
<dbReference type="PROSITE" id="PS50293">
    <property type="entry name" value="TPR_REGION"/>
    <property type="match status" value="1"/>
</dbReference>
<dbReference type="SUPFAM" id="SSF48452">
    <property type="entry name" value="TPR-like"/>
    <property type="match status" value="2"/>
</dbReference>
<dbReference type="InterPro" id="IPR011990">
    <property type="entry name" value="TPR-like_helical_dom_sf"/>
</dbReference>
<feature type="repeat" description="TPR" evidence="8">
    <location>
        <begin position="113"/>
        <end position="146"/>
    </location>
</feature>
<dbReference type="Gene3D" id="3.40.50.2000">
    <property type="entry name" value="Glycogen Phosphorylase B"/>
    <property type="match status" value="1"/>
</dbReference>
<dbReference type="EC" id="2.4.1.255" evidence="3"/>
<proteinExistence type="inferred from homology"/>
<dbReference type="GO" id="GO:0097363">
    <property type="term" value="F:protein O-acetylglucosaminyltransferase activity"/>
    <property type="evidence" value="ECO:0007669"/>
    <property type="project" value="UniProtKB-EC"/>
</dbReference>
<dbReference type="Gene3D" id="3.40.50.11380">
    <property type="match status" value="1"/>
</dbReference>
<dbReference type="Pfam" id="PF00515">
    <property type="entry name" value="TPR_1"/>
    <property type="match status" value="1"/>
</dbReference>
<accession>A0AAW1SNU4</accession>
<dbReference type="Pfam" id="PF13181">
    <property type="entry name" value="TPR_8"/>
    <property type="match status" value="1"/>
</dbReference>
<evidence type="ECO:0000256" key="8">
    <source>
        <dbReference type="PROSITE-ProRule" id="PRU00339"/>
    </source>
</evidence>
<gene>
    <name evidence="10" type="ORF">WJX84_004868</name>
</gene>